<organism evidence="1 2">
    <name type="scientific">Novipirellula caenicola</name>
    <dbReference type="NCBI Taxonomy" id="1536901"/>
    <lineage>
        <taxon>Bacteria</taxon>
        <taxon>Pseudomonadati</taxon>
        <taxon>Planctomycetota</taxon>
        <taxon>Planctomycetia</taxon>
        <taxon>Pirellulales</taxon>
        <taxon>Pirellulaceae</taxon>
        <taxon>Novipirellula</taxon>
    </lineage>
</organism>
<proteinExistence type="predicted"/>
<evidence type="ECO:0000313" key="1">
    <source>
        <dbReference type="EMBL" id="GAA5510965.1"/>
    </source>
</evidence>
<name>A0ABP9W374_9BACT</name>
<comment type="caution">
    <text evidence="1">The sequence shown here is derived from an EMBL/GenBank/DDBJ whole genome shotgun (WGS) entry which is preliminary data.</text>
</comment>
<accession>A0ABP9W374</accession>
<gene>
    <name evidence="1" type="ORF">Rcae01_06477</name>
</gene>
<reference evidence="1 2" key="1">
    <citation type="submission" date="2024-02" db="EMBL/GenBank/DDBJ databases">
        <title>Rhodopirellula caenicola NBRC 110016.</title>
        <authorList>
            <person name="Ichikawa N."/>
            <person name="Katano-Makiyama Y."/>
            <person name="Hidaka K."/>
        </authorList>
    </citation>
    <scope>NUCLEOTIDE SEQUENCE [LARGE SCALE GENOMIC DNA]</scope>
    <source>
        <strain evidence="1 2">NBRC 110016</strain>
    </source>
</reference>
<evidence type="ECO:0000313" key="2">
    <source>
        <dbReference type="Proteomes" id="UP001416858"/>
    </source>
</evidence>
<sequence>MPLGGAILFTSEAPSQIVSDLRTHEKKRKSLKGIDQSTNGALRARNTPHHAVCLIERVFLRGDCEIIFRHHYPPAYSIVYAAAGMSRMLPPA</sequence>
<keyword evidence="2" id="KW-1185">Reference proteome</keyword>
<dbReference type="Proteomes" id="UP001416858">
    <property type="component" value="Unassembled WGS sequence"/>
</dbReference>
<protein>
    <submittedName>
        <fullName evidence="1">Uncharacterized protein</fullName>
    </submittedName>
</protein>
<dbReference type="EMBL" id="BAABRO010000031">
    <property type="protein sequence ID" value="GAA5510965.1"/>
    <property type="molecule type" value="Genomic_DNA"/>
</dbReference>